<evidence type="ECO:0000256" key="1">
    <source>
        <dbReference type="ARBA" id="ARBA00022741"/>
    </source>
</evidence>
<evidence type="ECO:0000259" key="4">
    <source>
        <dbReference type="Pfam" id="PF00501"/>
    </source>
</evidence>
<evidence type="ECO:0000256" key="2">
    <source>
        <dbReference type="ARBA" id="ARBA00022840"/>
    </source>
</evidence>
<dbReference type="InterPro" id="IPR000873">
    <property type="entry name" value="AMP-dep_synth/lig_dom"/>
</dbReference>
<keyword evidence="2" id="KW-0067">ATP-binding</keyword>
<dbReference type="RefSeq" id="WP_047006893.1">
    <property type="nucleotide sequence ID" value="NZ_CP018097.1"/>
</dbReference>
<dbReference type="EMBL" id="LBHC01000002">
    <property type="protein sequence ID" value="KLE31541.1"/>
    <property type="molecule type" value="Genomic_DNA"/>
</dbReference>
<feature type="region of interest" description="Disordered" evidence="3">
    <location>
        <begin position="1"/>
        <end position="20"/>
    </location>
</feature>
<dbReference type="Pfam" id="PF00501">
    <property type="entry name" value="AMP-binding"/>
    <property type="match status" value="1"/>
</dbReference>
<dbReference type="OrthoDB" id="9803968at2"/>
<dbReference type="GO" id="GO:0004467">
    <property type="term" value="F:long-chain fatty acid-CoA ligase activity"/>
    <property type="evidence" value="ECO:0007669"/>
    <property type="project" value="TreeGrafter"/>
</dbReference>
<dbReference type="PROSITE" id="PS00455">
    <property type="entry name" value="AMP_BINDING"/>
    <property type="match status" value="1"/>
</dbReference>
<sequence length="616" mass="66993">MTKPGQPADREASRESTPVELSDIENAKSLVGLFLTRADQQGDKPFLTAKIDGEWQSISYREAAEKVCLAAKALRDMGLADGDRVVIVAENRPEWCMMDLAVMAAGCVTTPAYTTNTTADHCHILDDSGASAVVIGNAKLAKPLFPAILQTGNVRHVIAIDPIPAHQSGQFDMHGWSDMTTGDAAAARAEVDARLEGVTRDDMACIIYTSGTSGAPRGVMLHHGAILCNVIGAAELIAQDLGWGEERFLSFLPLSHAFEHTAGFFLALGLGGDIWFSEGLDKLATNLEEAQPTIMVVVPRLFEVLRNKMIKAIEKQGALANFLLGRALALGEKQVAGTDGILTKPDELLLSLTLRPKIKQRFGGRVKALVSGGAPLNPEVGGFFQAMGLTMLQGYGQTESAPVISCNIPSGGIKLDTVGPPLRGVEVKIAEDGEILVRGELVMKGYWQRPEDTARALEGGWLHTGDVGHIDERGRIKITDRKKDIIVNDKGDNVAPQKLEGMLTLQPEIMQAMVSGDKKPYMVALIVPDAEWAVQWAKENGKTFDMAELQALPEFQRAIKAAVDRTNQDLSVIEKVRKFVIADEPFSTENEMMTPTMKIRRMQIRETYQGRLDALY</sequence>
<dbReference type="Proteomes" id="UP000053070">
    <property type="component" value="Unassembled WGS sequence"/>
</dbReference>
<evidence type="ECO:0000313" key="6">
    <source>
        <dbReference type="Proteomes" id="UP000053070"/>
    </source>
</evidence>
<feature type="domain" description="AMP-dependent synthetase/ligase" evidence="4">
    <location>
        <begin position="36"/>
        <end position="447"/>
    </location>
</feature>
<evidence type="ECO:0000313" key="5">
    <source>
        <dbReference type="EMBL" id="KLE31541.1"/>
    </source>
</evidence>
<comment type="caution">
    <text evidence="5">The sequence shown here is derived from an EMBL/GenBank/DDBJ whole genome shotgun (WGS) entry which is preliminary data.</text>
</comment>
<dbReference type="PANTHER" id="PTHR43272:SF33">
    <property type="entry name" value="AMP-BINDING DOMAIN-CONTAINING PROTEIN-RELATED"/>
    <property type="match status" value="1"/>
</dbReference>
<name>A0A0G9MLC9_9SPHN</name>
<dbReference type="CDD" id="cd05907">
    <property type="entry name" value="VL_LC_FACS_like"/>
    <property type="match status" value="1"/>
</dbReference>
<protein>
    <submittedName>
        <fullName evidence="5">AMP-dependent synthetase</fullName>
    </submittedName>
</protein>
<dbReference type="AlphaFoldDB" id="A0A0G9MLC9"/>
<keyword evidence="6" id="KW-1185">Reference proteome</keyword>
<accession>A0A0G9MLC9</accession>
<keyword evidence="1" id="KW-0547">Nucleotide-binding</keyword>
<evidence type="ECO:0000256" key="3">
    <source>
        <dbReference type="SAM" id="MobiDB-lite"/>
    </source>
</evidence>
<dbReference type="Gene3D" id="3.40.50.12780">
    <property type="entry name" value="N-terminal domain of ligase-like"/>
    <property type="match status" value="1"/>
</dbReference>
<reference evidence="5 6" key="1">
    <citation type="submission" date="2015-04" db="EMBL/GenBank/DDBJ databases">
        <title>The draft genome sequence of Erythrobacr gangjinensis K7-2.</title>
        <authorList>
            <person name="Zhuang L."/>
            <person name="Liu Y."/>
            <person name="Shao Z."/>
        </authorList>
    </citation>
    <scope>NUCLEOTIDE SEQUENCE [LARGE SCALE GENOMIC DNA]</scope>
    <source>
        <strain evidence="5 6">K7-2</strain>
    </source>
</reference>
<dbReference type="GO" id="GO:0005524">
    <property type="term" value="F:ATP binding"/>
    <property type="evidence" value="ECO:0007669"/>
    <property type="project" value="UniProtKB-KW"/>
</dbReference>
<organism evidence="5 6">
    <name type="scientific">Aurantiacibacter gangjinensis</name>
    <dbReference type="NCBI Taxonomy" id="502682"/>
    <lineage>
        <taxon>Bacteria</taxon>
        <taxon>Pseudomonadati</taxon>
        <taxon>Pseudomonadota</taxon>
        <taxon>Alphaproteobacteria</taxon>
        <taxon>Sphingomonadales</taxon>
        <taxon>Erythrobacteraceae</taxon>
        <taxon>Aurantiacibacter</taxon>
    </lineage>
</organism>
<dbReference type="GO" id="GO:0016020">
    <property type="term" value="C:membrane"/>
    <property type="evidence" value="ECO:0007669"/>
    <property type="project" value="TreeGrafter"/>
</dbReference>
<dbReference type="SUPFAM" id="SSF56801">
    <property type="entry name" value="Acetyl-CoA synthetase-like"/>
    <property type="match status" value="1"/>
</dbReference>
<dbReference type="InterPro" id="IPR042099">
    <property type="entry name" value="ANL_N_sf"/>
</dbReference>
<dbReference type="STRING" id="502682.BMF35_a0647"/>
<gene>
    <name evidence="5" type="ORF">AAW01_08215</name>
</gene>
<dbReference type="PANTHER" id="PTHR43272">
    <property type="entry name" value="LONG-CHAIN-FATTY-ACID--COA LIGASE"/>
    <property type="match status" value="1"/>
</dbReference>
<dbReference type="PATRIC" id="fig|502682.8.peg.1678"/>
<proteinExistence type="predicted"/>
<dbReference type="Pfam" id="PF23562">
    <property type="entry name" value="AMP-binding_C_3"/>
    <property type="match status" value="1"/>
</dbReference>
<dbReference type="InterPro" id="IPR020845">
    <property type="entry name" value="AMP-binding_CS"/>
</dbReference>